<dbReference type="Proteomes" id="UP001232148">
    <property type="component" value="Unassembled WGS sequence"/>
</dbReference>
<accession>A0AAD9HUZ9</accession>
<dbReference type="InterPro" id="IPR052025">
    <property type="entry name" value="Xyloglucanase_GH74"/>
</dbReference>
<reference evidence="7" key="1">
    <citation type="submission" date="2021-06" db="EMBL/GenBank/DDBJ databases">
        <title>Comparative genomics, transcriptomics and evolutionary studies reveal genomic signatures of adaptation to plant cell wall in hemibiotrophic fungi.</title>
        <authorList>
            <consortium name="DOE Joint Genome Institute"/>
            <person name="Baroncelli R."/>
            <person name="Diaz J.F."/>
            <person name="Benocci T."/>
            <person name="Peng M."/>
            <person name="Battaglia E."/>
            <person name="Haridas S."/>
            <person name="Andreopoulos W."/>
            <person name="Labutti K."/>
            <person name="Pangilinan J."/>
            <person name="Floch G.L."/>
            <person name="Makela M.R."/>
            <person name="Henrissat B."/>
            <person name="Grigoriev I.V."/>
            <person name="Crouch J.A."/>
            <person name="De Vries R.P."/>
            <person name="Sukno S.A."/>
            <person name="Thon M.R."/>
        </authorList>
    </citation>
    <scope>NUCLEOTIDE SEQUENCE</scope>
    <source>
        <strain evidence="7">MAFF235873</strain>
    </source>
</reference>
<keyword evidence="8" id="KW-1185">Reference proteome</keyword>
<dbReference type="EMBL" id="MU842808">
    <property type="protein sequence ID" value="KAK2035568.1"/>
    <property type="molecule type" value="Genomic_DNA"/>
</dbReference>
<evidence type="ECO:0000256" key="5">
    <source>
        <dbReference type="ARBA" id="ARBA00023326"/>
    </source>
</evidence>
<evidence type="ECO:0000256" key="3">
    <source>
        <dbReference type="ARBA" id="ARBA00023277"/>
    </source>
</evidence>
<comment type="similarity">
    <text evidence="6">Belongs to the glycosyl hydrolase 74 family.</text>
</comment>
<dbReference type="SUPFAM" id="SSF110296">
    <property type="entry name" value="Oligoxyloglucan reducing end-specific cellobiohydrolase"/>
    <property type="match status" value="1"/>
</dbReference>
<evidence type="ECO:0000256" key="2">
    <source>
        <dbReference type="ARBA" id="ARBA00022801"/>
    </source>
</evidence>
<protein>
    <submittedName>
        <fullName evidence="7">Uncharacterized protein</fullName>
    </submittedName>
</protein>
<gene>
    <name evidence="7" type="ORF">LX32DRAFT_669286</name>
</gene>
<evidence type="ECO:0000256" key="4">
    <source>
        <dbReference type="ARBA" id="ARBA00023295"/>
    </source>
</evidence>
<evidence type="ECO:0000256" key="6">
    <source>
        <dbReference type="ARBA" id="ARBA00037986"/>
    </source>
</evidence>
<sequence length="178" mass="18434">MYTGGGGGFVPFLVFYLTDNGVAYACADIEGLHCLNDYWTPVTGANGFPLTLDTSEVYIATRRTAAIFWSPDSDKGRTYGNIPGQEAGGRLAVDLKSTEIIFIGAQSGNGLYKSTDAVGISCAESEGDASNGNVQGLTIVTFDKPSDAASGVNSSIYFVGTAGNTIAPIYVSTVADAT</sequence>
<organism evidence="7 8">
    <name type="scientific">Colletotrichum zoysiae</name>
    <dbReference type="NCBI Taxonomy" id="1216348"/>
    <lineage>
        <taxon>Eukaryota</taxon>
        <taxon>Fungi</taxon>
        <taxon>Dikarya</taxon>
        <taxon>Ascomycota</taxon>
        <taxon>Pezizomycotina</taxon>
        <taxon>Sordariomycetes</taxon>
        <taxon>Hypocreomycetidae</taxon>
        <taxon>Glomerellales</taxon>
        <taxon>Glomerellaceae</taxon>
        <taxon>Colletotrichum</taxon>
        <taxon>Colletotrichum graminicola species complex</taxon>
    </lineage>
</organism>
<evidence type="ECO:0000256" key="1">
    <source>
        <dbReference type="ARBA" id="ARBA00022729"/>
    </source>
</evidence>
<keyword evidence="5" id="KW-0624">Polysaccharide degradation</keyword>
<keyword evidence="2" id="KW-0378">Hydrolase</keyword>
<dbReference type="Gene3D" id="2.130.10.10">
    <property type="entry name" value="YVTN repeat-like/Quinoprotein amine dehydrogenase"/>
    <property type="match status" value="1"/>
</dbReference>
<keyword evidence="3" id="KW-0119">Carbohydrate metabolism</keyword>
<comment type="caution">
    <text evidence="7">The sequence shown here is derived from an EMBL/GenBank/DDBJ whole genome shotgun (WGS) entry which is preliminary data.</text>
</comment>
<dbReference type="PANTHER" id="PTHR43739:SF2">
    <property type="entry name" value="OLIGOXYLOGLUCAN-REDUCING END-SPECIFIC XYLOGLUCANASE-RELATED"/>
    <property type="match status" value="1"/>
</dbReference>
<dbReference type="PANTHER" id="PTHR43739">
    <property type="entry name" value="XYLOGLUCANASE (EUROFUNG)"/>
    <property type="match status" value="1"/>
</dbReference>
<dbReference type="GO" id="GO:0016798">
    <property type="term" value="F:hydrolase activity, acting on glycosyl bonds"/>
    <property type="evidence" value="ECO:0007669"/>
    <property type="project" value="UniProtKB-KW"/>
</dbReference>
<dbReference type="GO" id="GO:0000272">
    <property type="term" value="P:polysaccharide catabolic process"/>
    <property type="evidence" value="ECO:0007669"/>
    <property type="project" value="UniProtKB-KW"/>
</dbReference>
<evidence type="ECO:0000313" key="8">
    <source>
        <dbReference type="Proteomes" id="UP001232148"/>
    </source>
</evidence>
<evidence type="ECO:0000313" key="7">
    <source>
        <dbReference type="EMBL" id="KAK2035568.1"/>
    </source>
</evidence>
<dbReference type="GO" id="GO:0010411">
    <property type="term" value="P:xyloglucan metabolic process"/>
    <property type="evidence" value="ECO:0007669"/>
    <property type="project" value="TreeGrafter"/>
</dbReference>
<name>A0AAD9HUZ9_9PEZI</name>
<dbReference type="AlphaFoldDB" id="A0AAD9HUZ9"/>
<keyword evidence="1" id="KW-0732">Signal</keyword>
<proteinExistence type="inferred from homology"/>
<keyword evidence="4" id="KW-0326">Glycosidase</keyword>
<dbReference type="InterPro" id="IPR015943">
    <property type="entry name" value="WD40/YVTN_repeat-like_dom_sf"/>
</dbReference>